<accession>A0A2T1HND4</accession>
<dbReference type="InterPro" id="IPR036390">
    <property type="entry name" value="WH_DNA-bd_sf"/>
</dbReference>
<comment type="caution">
    <text evidence="5">The sequence shown here is derived from an EMBL/GenBank/DDBJ whole genome shotgun (WGS) entry which is preliminary data.</text>
</comment>
<dbReference type="SUPFAM" id="SSF46785">
    <property type="entry name" value="Winged helix' DNA-binding domain"/>
    <property type="match status" value="1"/>
</dbReference>
<dbReference type="Gene3D" id="3.30.70.920">
    <property type="match status" value="1"/>
</dbReference>
<evidence type="ECO:0000259" key="4">
    <source>
        <dbReference type="PROSITE" id="PS50956"/>
    </source>
</evidence>
<dbReference type="InterPro" id="IPR011008">
    <property type="entry name" value="Dimeric_a/b-barrel"/>
</dbReference>
<keyword evidence="2" id="KW-0238">DNA-binding</keyword>
<dbReference type="PANTHER" id="PTHR30154">
    <property type="entry name" value="LEUCINE-RESPONSIVE REGULATORY PROTEIN"/>
    <property type="match status" value="1"/>
</dbReference>
<feature type="domain" description="HTH asnC-type" evidence="4">
    <location>
        <begin position="6"/>
        <end position="67"/>
    </location>
</feature>
<organism evidence="5 6">
    <name type="scientific">Alsobacter soli</name>
    <dbReference type="NCBI Taxonomy" id="2109933"/>
    <lineage>
        <taxon>Bacteria</taxon>
        <taxon>Pseudomonadati</taxon>
        <taxon>Pseudomonadota</taxon>
        <taxon>Alphaproteobacteria</taxon>
        <taxon>Hyphomicrobiales</taxon>
        <taxon>Alsobacteraceae</taxon>
        <taxon>Alsobacter</taxon>
    </lineage>
</organism>
<dbReference type="SMART" id="SM00344">
    <property type="entry name" value="HTH_ASNC"/>
    <property type="match status" value="1"/>
</dbReference>
<protein>
    <submittedName>
        <fullName evidence="5">AsnC family transcriptional regulator</fullName>
    </submittedName>
</protein>
<dbReference type="InterPro" id="IPR019888">
    <property type="entry name" value="Tscrpt_reg_AsnC-like"/>
</dbReference>
<dbReference type="OrthoDB" id="8085200at2"/>
<dbReference type="SUPFAM" id="SSF54909">
    <property type="entry name" value="Dimeric alpha+beta barrel"/>
    <property type="match status" value="1"/>
</dbReference>
<gene>
    <name evidence="5" type="ORF">SLNSH_20180</name>
</gene>
<dbReference type="CDD" id="cd00090">
    <property type="entry name" value="HTH_ARSR"/>
    <property type="match status" value="1"/>
</dbReference>
<dbReference type="PROSITE" id="PS50956">
    <property type="entry name" value="HTH_ASNC_2"/>
    <property type="match status" value="1"/>
</dbReference>
<sequence length="155" mass="16988">MRIPELDARDRAILKLLQQDGRITNADLAEKVHLSPSACLRRVKLLEESGLVKGTVMLLDEAAAGLPGAAFVFVTLDQQGRQSLDAFEAAVGRHPEILECYLLAGTADYLLRVVFADTADFERIHRNVLTTLPGVVRVQSTLALRTVKRTTALPI</sequence>
<proteinExistence type="predicted"/>
<keyword evidence="3" id="KW-0804">Transcription</keyword>
<dbReference type="AlphaFoldDB" id="A0A2T1HND4"/>
<evidence type="ECO:0000256" key="3">
    <source>
        <dbReference type="ARBA" id="ARBA00023163"/>
    </source>
</evidence>
<dbReference type="GO" id="GO:0043565">
    <property type="term" value="F:sequence-specific DNA binding"/>
    <property type="evidence" value="ECO:0007669"/>
    <property type="project" value="InterPro"/>
</dbReference>
<dbReference type="PRINTS" id="PR00033">
    <property type="entry name" value="HTHASNC"/>
</dbReference>
<keyword evidence="6" id="KW-1185">Reference proteome</keyword>
<dbReference type="Proteomes" id="UP000239772">
    <property type="component" value="Unassembled WGS sequence"/>
</dbReference>
<name>A0A2T1HND4_9HYPH</name>
<dbReference type="GO" id="GO:0043200">
    <property type="term" value="P:response to amino acid"/>
    <property type="evidence" value="ECO:0007669"/>
    <property type="project" value="TreeGrafter"/>
</dbReference>
<dbReference type="GO" id="GO:0006355">
    <property type="term" value="P:regulation of DNA-templated transcription"/>
    <property type="evidence" value="ECO:0007669"/>
    <property type="project" value="UniProtKB-ARBA"/>
</dbReference>
<keyword evidence="1" id="KW-0805">Transcription regulation</keyword>
<reference evidence="6" key="1">
    <citation type="submission" date="2018-03" db="EMBL/GenBank/DDBJ databases">
        <authorList>
            <person name="Sun L."/>
            <person name="Liu H."/>
            <person name="Chen W."/>
            <person name="Huang K."/>
            <person name="Liu W."/>
            <person name="Gao X."/>
        </authorList>
    </citation>
    <scope>NUCLEOTIDE SEQUENCE [LARGE SCALE GENOMIC DNA]</scope>
    <source>
        <strain evidence="6">SH9</strain>
    </source>
</reference>
<dbReference type="Pfam" id="PF13412">
    <property type="entry name" value="HTH_24"/>
    <property type="match status" value="1"/>
</dbReference>
<dbReference type="EMBL" id="PVZS01000030">
    <property type="protein sequence ID" value="PSC03156.1"/>
    <property type="molecule type" value="Genomic_DNA"/>
</dbReference>
<dbReference type="InterPro" id="IPR019887">
    <property type="entry name" value="Tscrpt_reg_AsnC/Lrp_C"/>
</dbReference>
<dbReference type="GO" id="GO:0005829">
    <property type="term" value="C:cytosol"/>
    <property type="evidence" value="ECO:0007669"/>
    <property type="project" value="TreeGrafter"/>
</dbReference>
<evidence type="ECO:0000313" key="6">
    <source>
        <dbReference type="Proteomes" id="UP000239772"/>
    </source>
</evidence>
<dbReference type="InterPro" id="IPR011991">
    <property type="entry name" value="ArsR-like_HTH"/>
</dbReference>
<evidence type="ECO:0000256" key="1">
    <source>
        <dbReference type="ARBA" id="ARBA00023015"/>
    </source>
</evidence>
<evidence type="ECO:0000313" key="5">
    <source>
        <dbReference type="EMBL" id="PSC03156.1"/>
    </source>
</evidence>
<evidence type="ECO:0000256" key="2">
    <source>
        <dbReference type="ARBA" id="ARBA00023125"/>
    </source>
</evidence>
<dbReference type="InterPro" id="IPR000485">
    <property type="entry name" value="AsnC-type_HTH_dom"/>
</dbReference>
<dbReference type="Gene3D" id="1.10.10.10">
    <property type="entry name" value="Winged helix-like DNA-binding domain superfamily/Winged helix DNA-binding domain"/>
    <property type="match status" value="1"/>
</dbReference>
<dbReference type="InterPro" id="IPR036388">
    <property type="entry name" value="WH-like_DNA-bd_sf"/>
</dbReference>
<dbReference type="Pfam" id="PF01037">
    <property type="entry name" value="AsnC_trans_reg"/>
    <property type="match status" value="1"/>
</dbReference>
<dbReference type="PANTHER" id="PTHR30154:SF34">
    <property type="entry name" value="TRANSCRIPTIONAL REGULATOR AZLB"/>
    <property type="match status" value="1"/>
</dbReference>